<evidence type="ECO:0000313" key="2">
    <source>
        <dbReference type="EMBL" id="TLD69669.1"/>
    </source>
</evidence>
<name>A0A5R8KDL3_9BACT</name>
<evidence type="ECO:0000313" key="3">
    <source>
        <dbReference type="Proteomes" id="UP000306196"/>
    </source>
</evidence>
<feature type="compositionally biased region" description="Low complexity" evidence="1">
    <location>
        <begin position="1"/>
        <end position="18"/>
    </location>
</feature>
<feature type="region of interest" description="Disordered" evidence="1">
    <location>
        <begin position="1"/>
        <end position="25"/>
    </location>
</feature>
<organism evidence="2 3">
    <name type="scientific">Phragmitibacter flavus</name>
    <dbReference type="NCBI Taxonomy" id="2576071"/>
    <lineage>
        <taxon>Bacteria</taxon>
        <taxon>Pseudomonadati</taxon>
        <taxon>Verrucomicrobiota</taxon>
        <taxon>Verrucomicrobiia</taxon>
        <taxon>Verrucomicrobiales</taxon>
        <taxon>Verrucomicrobiaceae</taxon>
        <taxon>Phragmitibacter</taxon>
    </lineage>
</organism>
<sequence>MLWEVHQQGQIHSAQQQADRAARKTDGFADDLKQLRRHVDRLSLACQSLWELVKERTDLTEADIEQRMLDIDLRDGVQDGKIGMQIIDCPQCHSKTNSRRQTCIMCGTELPRTHHFDGT</sequence>
<proteinExistence type="predicted"/>
<keyword evidence="3" id="KW-1185">Reference proteome</keyword>
<comment type="caution">
    <text evidence="2">The sequence shown here is derived from an EMBL/GenBank/DDBJ whole genome shotgun (WGS) entry which is preliminary data.</text>
</comment>
<dbReference type="AlphaFoldDB" id="A0A5R8KDL3"/>
<dbReference type="OrthoDB" id="197302at2"/>
<reference evidence="2 3" key="1">
    <citation type="submission" date="2019-05" db="EMBL/GenBank/DDBJ databases">
        <title>Verrucobacter flavum gen. nov., sp. nov. a new member of the family Verrucomicrobiaceae.</title>
        <authorList>
            <person name="Szuroczki S."/>
            <person name="Abbaszade G."/>
            <person name="Szabo A."/>
            <person name="Felfoldi T."/>
            <person name="Schumann P."/>
            <person name="Boka K."/>
            <person name="Keki Z."/>
            <person name="Toumi M."/>
            <person name="Toth E."/>
        </authorList>
    </citation>
    <scope>NUCLEOTIDE SEQUENCE [LARGE SCALE GENOMIC DNA]</scope>
    <source>
        <strain evidence="2 3">MG-N-17</strain>
    </source>
</reference>
<gene>
    <name evidence="2" type="ORF">FEM03_17080</name>
</gene>
<protein>
    <submittedName>
        <fullName evidence="2">Uncharacterized protein</fullName>
    </submittedName>
</protein>
<dbReference type="EMBL" id="VAUV01000012">
    <property type="protein sequence ID" value="TLD69669.1"/>
    <property type="molecule type" value="Genomic_DNA"/>
</dbReference>
<dbReference type="RefSeq" id="WP_138087498.1">
    <property type="nucleotide sequence ID" value="NZ_VAUV01000012.1"/>
</dbReference>
<dbReference type="Proteomes" id="UP000306196">
    <property type="component" value="Unassembled WGS sequence"/>
</dbReference>
<accession>A0A5R8KDL3</accession>
<evidence type="ECO:0000256" key="1">
    <source>
        <dbReference type="SAM" id="MobiDB-lite"/>
    </source>
</evidence>